<dbReference type="InterPro" id="IPR006179">
    <property type="entry name" value="5_nucleotidase/apyrase"/>
</dbReference>
<reference evidence="5" key="1">
    <citation type="journal article" date="2022" name="bioRxiv">
        <title>Genomics of Preaxostyla Flagellates Illuminates Evolutionary Transitions and the Path Towards Mitochondrial Loss.</title>
        <authorList>
            <person name="Novak L.V.F."/>
            <person name="Treitli S.C."/>
            <person name="Pyrih J."/>
            <person name="Halakuc P."/>
            <person name="Pipaliya S.V."/>
            <person name="Vacek V."/>
            <person name="Brzon O."/>
            <person name="Soukal P."/>
            <person name="Eme L."/>
            <person name="Dacks J.B."/>
            <person name="Karnkowska A."/>
            <person name="Elias M."/>
            <person name="Hampl V."/>
        </authorList>
    </citation>
    <scope>NUCLEOTIDE SEQUENCE</scope>
    <source>
        <strain evidence="5">RCP-MX</strain>
    </source>
</reference>
<dbReference type="SUPFAM" id="SSF56300">
    <property type="entry name" value="Metallo-dependent phosphatases"/>
    <property type="match status" value="1"/>
</dbReference>
<keyword evidence="2" id="KW-0472">Membrane</keyword>
<gene>
    <name evidence="5" type="ORF">PAPYR_9633</name>
</gene>
<evidence type="ECO:0000313" key="6">
    <source>
        <dbReference type="Proteomes" id="UP001141327"/>
    </source>
</evidence>
<name>A0ABQ8U7V1_9EUKA</name>
<evidence type="ECO:0000256" key="2">
    <source>
        <dbReference type="SAM" id="Phobius"/>
    </source>
</evidence>
<comment type="caution">
    <text evidence="5">The sequence shown here is derived from an EMBL/GenBank/DDBJ whole genome shotgun (WGS) entry which is preliminary data.</text>
</comment>
<dbReference type="PANTHER" id="PTHR11575:SF22">
    <property type="entry name" value="ADL392WP"/>
    <property type="match status" value="1"/>
</dbReference>
<feature type="compositionally biased region" description="Polar residues" evidence="1">
    <location>
        <begin position="646"/>
        <end position="656"/>
    </location>
</feature>
<feature type="domain" description="Putative 5'-nucleotidase C-terminal" evidence="4">
    <location>
        <begin position="353"/>
        <end position="456"/>
    </location>
</feature>
<keyword evidence="2" id="KW-0812">Transmembrane</keyword>
<accession>A0ABQ8U7V1</accession>
<keyword evidence="2" id="KW-1133">Transmembrane helix</keyword>
<dbReference type="InterPro" id="IPR053828">
    <property type="entry name" value="Nucleosidase_C"/>
</dbReference>
<dbReference type="InterPro" id="IPR036907">
    <property type="entry name" value="5'-Nucleotdase_C_sf"/>
</dbReference>
<dbReference type="EMBL" id="JAPMOS010000108">
    <property type="protein sequence ID" value="KAJ4455412.1"/>
    <property type="molecule type" value="Genomic_DNA"/>
</dbReference>
<dbReference type="Pfam" id="PF21953">
    <property type="entry name" value="NadN_nucleosid_C"/>
    <property type="match status" value="1"/>
</dbReference>
<feature type="transmembrane region" description="Helical" evidence="2">
    <location>
        <begin position="580"/>
        <end position="604"/>
    </location>
</feature>
<dbReference type="PANTHER" id="PTHR11575">
    <property type="entry name" value="5'-NUCLEOTIDASE-RELATED"/>
    <property type="match status" value="1"/>
</dbReference>
<sequence length="656" mass="71321">MRKVHPLSFSPIFRVAWVLLVLGITHVSSYRVTVLHTTDVHGWINAHTHKPAMNADFGDLYDLTTHMKAAATPSSPVFLFDTGDLVQGTGLSDATPIPGQFIFEVAKRIPYDALTCGNHELYDAPVIQNCADNFVPYWNGSYLSANIRLTTTGPLGSRYLVRPLGGELGGNMVVFGFLYNDNTTASNVVVDSVESTVQTAWFLEALNVTDIRLVVVLGHLAWNAPEVAILKKAIRDQLPVTPLVFLTGHSHIERSVKPTNMTADPTVILESGCYFNEVGLLQFNLSVAPTGVPVMSNLATRFVSANRTQFQTLSGASPQDYPTAEGAAIRATILAKAAELHLSEVVGCSDRLYDSQASFSSNSSAYRLMVDTIMPALIAIANQNQGDAFPALANGQPFFIVNSASIRANIYPGAIVNDDLLAVDPFNNSMAMIPHVTGSDLLGVTKIIRKRVSESEKDYSWAQGPLTTELLAQIQSREAAEAAANGLEAAGGQAFYYSSLHIQNDSSTLYNIACTDYDTKKILGMLRQVRPDNTYATKPLPHYSRTILRDYVQTQFLCAQPIPSPVPTPVPSGPPGRPDLLVPIVLSSISLAAVVTVVIVVLVWRRRQRHQRYAKIVHAPPETSGQATDQLLYPPQDAGTVEYHPHQSQPYQSGAV</sequence>
<dbReference type="Pfam" id="PF00149">
    <property type="entry name" value="Metallophos"/>
    <property type="match status" value="1"/>
</dbReference>
<feature type="region of interest" description="Disordered" evidence="1">
    <location>
        <begin position="617"/>
        <end position="656"/>
    </location>
</feature>
<dbReference type="Gene3D" id="3.60.21.10">
    <property type="match status" value="1"/>
</dbReference>
<dbReference type="InterPro" id="IPR004843">
    <property type="entry name" value="Calcineurin-like_PHP"/>
</dbReference>
<dbReference type="Proteomes" id="UP001141327">
    <property type="component" value="Unassembled WGS sequence"/>
</dbReference>
<evidence type="ECO:0000313" key="5">
    <source>
        <dbReference type="EMBL" id="KAJ4455412.1"/>
    </source>
</evidence>
<feature type="domain" description="Calcineurin-like phosphoesterase" evidence="3">
    <location>
        <begin position="33"/>
        <end position="252"/>
    </location>
</feature>
<dbReference type="Gene3D" id="3.90.780.10">
    <property type="entry name" value="5'-Nucleotidase, C-terminal domain"/>
    <property type="match status" value="1"/>
</dbReference>
<dbReference type="InterPro" id="IPR029052">
    <property type="entry name" value="Metallo-depent_PP-like"/>
</dbReference>
<keyword evidence="6" id="KW-1185">Reference proteome</keyword>
<dbReference type="SUPFAM" id="SSF55816">
    <property type="entry name" value="5'-nucleotidase (syn. UDP-sugar hydrolase), C-terminal domain"/>
    <property type="match status" value="1"/>
</dbReference>
<evidence type="ECO:0000259" key="3">
    <source>
        <dbReference type="Pfam" id="PF00149"/>
    </source>
</evidence>
<protein>
    <submittedName>
        <fullName evidence="5">5' nucleotidase family protein</fullName>
    </submittedName>
</protein>
<proteinExistence type="predicted"/>
<evidence type="ECO:0000256" key="1">
    <source>
        <dbReference type="SAM" id="MobiDB-lite"/>
    </source>
</evidence>
<organism evidence="5 6">
    <name type="scientific">Paratrimastix pyriformis</name>
    <dbReference type="NCBI Taxonomy" id="342808"/>
    <lineage>
        <taxon>Eukaryota</taxon>
        <taxon>Metamonada</taxon>
        <taxon>Preaxostyla</taxon>
        <taxon>Paratrimastigidae</taxon>
        <taxon>Paratrimastix</taxon>
    </lineage>
</organism>
<evidence type="ECO:0000259" key="4">
    <source>
        <dbReference type="Pfam" id="PF21953"/>
    </source>
</evidence>